<protein>
    <submittedName>
        <fullName evidence="2">Uncharacterized protein</fullName>
    </submittedName>
</protein>
<evidence type="ECO:0000313" key="2">
    <source>
        <dbReference type="EMBL" id="MCS3866362.1"/>
    </source>
</evidence>
<evidence type="ECO:0000313" key="3">
    <source>
        <dbReference type="Proteomes" id="UP001155034"/>
    </source>
</evidence>
<gene>
    <name evidence="2" type="ORF">GGP82_002935</name>
</gene>
<accession>A0A9X2U3V1</accession>
<feature type="region of interest" description="Disordered" evidence="1">
    <location>
        <begin position="42"/>
        <end position="76"/>
    </location>
</feature>
<dbReference type="EMBL" id="JANTYZ010000011">
    <property type="protein sequence ID" value="MCS3866362.1"/>
    <property type="molecule type" value="Genomic_DNA"/>
</dbReference>
<sequence length="76" mass="9087">MKKTATSGRRKNLFLNIVKLKIQEICSVQRWENLVVRRTPHRRKKVNGWHAEAQEEDRERKPGFTTDKMREGEILL</sequence>
<proteinExistence type="predicted"/>
<comment type="caution">
    <text evidence="2">The sequence shown here is derived from an EMBL/GenBank/DDBJ whole genome shotgun (WGS) entry which is preliminary data.</text>
</comment>
<reference evidence="2" key="1">
    <citation type="submission" date="2022-08" db="EMBL/GenBank/DDBJ databases">
        <title>Genomic Encyclopedia of Type Strains, Phase V (KMG-V): Genome sequencing to study the core and pangenomes of soil and plant-associated prokaryotes.</title>
        <authorList>
            <person name="Whitman W."/>
        </authorList>
    </citation>
    <scope>NUCLEOTIDE SEQUENCE</scope>
    <source>
        <strain evidence="2">SP2016B</strain>
    </source>
</reference>
<feature type="compositionally biased region" description="Basic and acidic residues" evidence="1">
    <location>
        <begin position="57"/>
        <end position="76"/>
    </location>
</feature>
<name>A0A9X2U3V1_9BACT</name>
<dbReference type="Proteomes" id="UP001155034">
    <property type="component" value="Unassembled WGS sequence"/>
</dbReference>
<evidence type="ECO:0000256" key="1">
    <source>
        <dbReference type="SAM" id="MobiDB-lite"/>
    </source>
</evidence>
<organism evidence="2 3">
    <name type="scientific">Salinibacter ruber</name>
    <dbReference type="NCBI Taxonomy" id="146919"/>
    <lineage>
        <taxon>Bacteria</taxon>
        <taxon>Pseudomonadati</taxon>
        <taxon>Rhodothermota</taxon>
        <taxon>Rhodothermia</taxon>
        <taxon>Rhodothermales</taxon>
        <taxon>Salinibacteraceae</taxon>
        <taxon>Salinibacter</taxon>
    </lineage>
</organism>
<dbReference type="AlphaFoldDB" id="A0A9X2U3V1"/>